<accession>A0A507ED06</accession>
<feature type="compositionally biased region" description="Acidic residues" evidence="9">
    <location>
        <begin position="165"/>
        <end position="174"/>
    </location>
</feature>
<dbReference type="PANTHER" id="PTHR18934">
    <property type="entry name" value="ATP-DEPENDENT RNA HELICASE"/>
    <property type="match status" value="1"/>
</dbReference>
<evidence type="ECO:0000256" key="3">
    <source>
        <dbReference type="ARBA" id="ARBA00022741"/>
    </source>
</evidence>
<evidence type="ECO:0000256" key="4">
    <source>
        <dbReference type="ARBA" id="ARBA00022801"/>
    </source>
</evidence>
<comment type="catalytic activity">
    <reaction evidence="8">
        <text>ATP + H2O = ADP + phosphate + H(+)</text>
        <dbReference type="Rhea" id="RHEA:13065"/>
        <dbReference type="ChEBI" id="CHEBI:15377"/>
        <dbReference type="ChEBI" id="CHEBI:15378"/>
        <dbReference type="ChEBI" id="CHEBI:30616"/>
        <dbReference type="ChEBI" id="CHEBI:43474"/>
        <dbReference type="ChEBI" id="CHEBI:456216"/>
        <dbReference type="EC" id="3.6.4.13"/>
    </reaction>
</comment>
<dbReference type="Gene3D" id="1.20.120.1080">
    <property type="match status" value="1"/>
</dbReference>
<feature type="domain" description="Helicase ATP-binding" evidence="10">
    <location>
        <begin position="431"/>
        <end position="595"/>
    </location>
</feature>
<evidence type="ECO:0000313" key="13">
    <source>
        <dbReference type="Proteomes" id="UP000318582"/>
    </source>
</evidence>
<dbReference type="FunFam" id="3.40.50.300:FF:000007">
    <property type="entry name" value="Pre-mRNA-splicing factor ATP-dependent RNA helicase"/>
    <property type="match status" value="1"/>
</dbReference>
<dbReference type="GO" id="GO:0003724">
    <property type="term" value="F:RNA helicase activity"/>
    <property type="evidence" value="ECO:0007669"/>
    <property type="project" value="UniProtKB-EC"/>
</dbReference>
<organism evidence="12 13">
    <name type="scientific">Powellomyces hirtus</name>
    <dbReference type="NCBI Taxonomy" id="109895"/>
    <lineage>
        <taxon>Eukaryota</taxon>
        <taxon>Fungi</taxon>
        <taxon>Fungi incertae sedis</taxon>
        <taxon>Chytridiomycota</taxon>
        <taxon>Chytridiomycota incertae sedis</taxon>
        <taxon>Chytridiomycetes</taxon>
        <taxon>Spizellomycetales</taxon>
        <taxon>Powellomycetaceae</taxon>
        <taxon>Powellomyces</taxon>
    </lineage>
</organism>
<dbReference type="PANTHER" id="PTHR18934:SF83">
    <property type="entry name" value="PRE-MRNA-SPLICING FACTOR ATP-DEPENDENT RNA HELICASE DHX16"/>
    <property type="match status" value="1"/>
</dbReference>
<keyword evidence="4" id="KW-0378">Hydrolase</keyword>
<dbReference type="InterPro" id="IPR011709">
    <property type="entry name" value="DEAD-box_helicase_OB_fold"/>
</dbReference>
<dbReference type="GO" id="GO:0006397">
    <property type="term" value="P:mRNA processing"/>
    <property type="evidence" value="ECO:0007669"/>
    <property type="project" value="UniProtKB-KW"/>
</dbReference>
<dbReference type="PROSITE" id="PS51194">
    <property type="entry name" value="HELICASE_CTER"/>
    <property type="match status" value="1"/>
</dbReference>
<feature type="compositionally biased region" description="Basic and acidic residues" evidence="9">
    <location>
        <begin position="175"/>
        <end position="223"/>
    </location>
</feature>
<dbReference type="Pfam" id="PF07717">
    <property type="entry name" value="OB_NTP_bind"/>
    <property type="match status" value="1"/>
</dbReference>
<dbReference type="InterPro" id="IPR002464">
    <property type="entry name" value="DNA/RNA_helicase_DEAH_CS"/>
</dbReference>
<dbReference type="SMART" id="SM00490">
    <property type="entry name" value="HELICc"/>
    <property type="match status" value="1"/>
</dbReference>
<dbReference type="EC" id="3.6.4.13" evidence="1"/>
<dbReference type="AlphaFoldDB" id="A0A507ED06"/>
<dbReference type="GO" id="GO:0016787">
    <property type="term" value="F:hydrolase activity"/>
    <property type="evidence" value="ECO:0007669"/>
    <property type="project" value="UniProtKB-KW"/>
</dbReference>
<dbReference type="InterPro" id="IPR007502">
    <property type="entry name" value="Helicase-assoc_dom"/>
</dbReference>
<dbReference type="Gene3D" id="3.40.50.300">
    <property type="entry name" value="P-loop containing nucleotide triphosphate hydrolases"/>
    <property type="match status" value="2"/>
</dbReference>
<dbReference type="InterPro" id="IPR014001">
    <property type="entry name" value="Helicase_ATP-bd"/>
</dbReference>
<keyword evidence="3" id="KW-0547">Nucleotide-binding</keyword>
<evidence type="ECO:0000256" key="1">
    <source>
        <dbReference type="ARBA" id="ARBA00012552"/>
    </source>
</evidence>
<comment type="caution">
    <text evidence="12">The sequence shown here is derived from an EMBL/GenBank/DDBJ whole genome shotgun (WGS) entry which is preliminary data.</text>
</comment>
<dbReference type="Pfam" id="PF00271">
    <property type="entry name" value="Helicase_C"/>
    <property type="match status" value="1"/>
</dbReference>
<dbReference type="GO" id="GO:0005684">
    <property type="term" value="C:U2-type spliceosomal complex"/>
    <property type="evidence" value="ECO:0007669"/>
    <property type="project" value="UniProtKB-ARBA"/>
</dbReference>
<dbReference type="GO" id="GO:0071013">
    <property type="term" value="C:catalytic step 2 spliceosome"/>
    <property type="evidence" value="ECO:0007669"/>
    <property type="project" value="TreeGrafter"/>
</dbReference>
<evidence type="ECO:0000313" key="12">
    <source>
        <dbReference type="EMBL" id="TPX60950.1"/>
    </source>
</evidence>
<proteinExistence type="predicted"/>
<dbReference type="CDD" id="cd18791">
    <property type="entry name" value="SF2_C_RHA"/>
    <property type="match status" value="1"/>
</dbReference>
<evidence type="ECO:0000259" key="11">
    <source>
        <dbReference type="PROSITE" id="PS51194"/>
    </source>
</evidence>
<dbReference type="Pfam" id="PF21010">
    <property type="entry name" value="HA2_C"/>
    <property type="match status" value="1"/>
</dbReference>
<dbReference type="InterPro" id="IPR001650">
    <property type="entry name" value="Helicase_C-like"/>
</dbReference>
<reference evidence="12 13" key="1">
    <citation type="journal article" date="2019" name="Sci. Rep.">
        <title>Comparative genomics of chytrid fungi reveal insights into the obligate biotrophic and pathogenic lifestyle of Synchytrium endobioticum.</title>
        <authorList>
            <person name="van de Vossenberg B.T.L.H."/>
            <person name="Warris S."/>
            <person name="Nguyen H.D.T."/>
            <person name="van Gent-Pelzer M.P.E."/>
            <person name="Joly D.L."/>
            <person name="van de Geest H.C."/>
            <person name="Bonants P.J.M."/>
            <person name="Smith D.S."/>
            <person name="Levesque C.A."/>
            <person name="van der Lee T.A.J."/>
        </authorList>
    </citation>
    <scope>NUCLEOTIDE SEQUENCE [LARGE SCALE GENOMIC DNA]</scope>
    <source>
        <strain evidence="12 13">CBS 809.83</strain>
    </source>
</reference>
<dbReference type="Proteomes" id="UP000318582">
    <property type="component" value="Unassembled WGS sequence"/>
</dbReference>
<protein>
    <recommendedName>
        <fullName evidence="1">RNA helicase</fullName>
        <ecNumber evidence="1">3.6.4.13</ecNumber>
    </recommendedName>
</protein>
<feature type="compositionally biased region" description="Basic and acidic residues" evidence="9">
    <location>
        <begin position="133"/>
        <end position="146"/>
    </location>
</feature>
<evidence type="ECO:0000256" key="9">
    <source>
        <dbReference type="SAM" id="MobiDB-lite"/>
    </source>
</evidence>
<dbReference type="InterPro" id="IPR027417">
    <property type="entry name" value="P-loop_NTPase"/>
</dbReference>
<evidence type="ECO:0000256" key="8">
    <source>
        <dbReference type="ARBA" id="ARBA00047984"/>
    </source>
</evidence>
<dbReference type="Pfam" id="PF04408">
    <property type="entry name" value="WHD_HA2"/>
    <property type="match status" value="1"/>
</dbReference>
<dbReference type="GO" id="GO:0003723">
    <property type="term" value="F:RNA binding"/>
    <property type="evidence" value="ECO:0007669"/>
    <property type="project" value="TreeGrafter"/>
</dbReference>
<dbReference type="InterPro" id="IPR011545">
    <property type="entry name" value="DEAD/DEAH_box_helicase_dom"/>
</dbReference>
<dbReference type="EMBL" id="QEAQ01000011">
    <property type="protein sequence ID" value="TPX60950.1"/>
    <property type="molecule type" value="Genomic_DNA"/>
</dbReference>
<evidence type="ECO:0000256" key="2">
    <source>
        <dbReference type="ARBA" id="ARBA00022664"/>
    </source>
</evidence>
<evidence type="ECO:0000256" key="6">
    <source>
        <dbReference type="ARBA" id="ARBA00022840"/>
    </source>
</evidence>
<feature type="region of interest" description="Disordered" evidence="9">
    <location>
        <begin position="119"/>
        <end position="223"/>
    </location>
</feature>
<dbReference type="GO" id="GO:0008380">
    <property type="term" value="P:RNA splicing"/>
    <property type="evidence" value="ECO:0007669"/>
    <property type="project" value="UniProtKB-KW"/>
</dbReference>
<dbReference type="PROSITE" id="PS51192">
    <property type="entry name" value="HELICASE_ATP_BIND_1"/>
    <property type="match status" value="1"/>
</dbReference>
<keyword evidence="13" id="KW-1185">Reference proteome</keyword>
<keyword evidence="5" id="KW-0347">Helicase</keyword>
<evidence type="ECO:0000256" key="5">
    <source>
        <dbReference type="ARBA" id="ARBA00022806"/>
    </source>
</evidence>
<dbReference type="SMART" id="SM00847">
    <property type="entry name" value="HA2"/>
    <property type="match status" value="1"/>
</dbReference>
<dbReference type="FunFam" id="1.20.120.1080:FF:000001">
    <property type="entry name" value="Pre-mRNA-splicing factor ATP-dependent RNA helicase"/>
    <property type="match status" value="1"/>
</dbReference>
<dbReference type="CDD" id="cd17974">
    <property type="entry name" value="DEXHc_DHX16"/>
    <property type="match status" value="1"/>
</dbReference>
<name>A0A507ED06_9FUNG</name>
<feature type="domain" description="Helicase C-terminal" evidence="11">
    <location>
        <begin position="617"/>
        <end position="793"/>
    </location>
</feature>
<dbReference type="STRING" id="109895.A0A507ED06"/>
<gene>
    <name evidence="12" type="ORF">PhCBS80983_g01471</name>
</gene>
<dbReference type="FunFam" id="3.40.50.300:FF:000594">
    <property type="entry name" value="Pre-mRNA-splicing factor ATP-dependent RNA helicase"/>
    <property type="match status" value="1"/>
</dbReference>
<dbReference type="Pfam" id="PF00270">
    <property type="entry name" value="DEAD"/>
    <property type="match status" value="1"/>
</dbReference>
<dbReference type="GO" id="GO:0005524">
    <property type="term" value="F:ATP binding"/>
    <property type="evidence" value="ECO:0007669"/>
    <property type="project" value="UniProtKB-KW"/>
</dbReference>
<evidence type="ECO:0000259" key="10">
    <source>
        <dbReference type="PROSITE" id="PS51192"/>
    </source>
</evidence>
<dbReference type="InterPro" id="IPR048333">
    <property type="entry name" value="HA2_WH"/>
</dbReference>
<keyword evidence="2" id="KW-0507">mRNA processing</keyword>
<evidence type="ECO:0000256" key="7">
    <source>
        <dbReference type="ARBA" id="ARBA00023187"/>
    </source>
</evidence>
<feature type="region of interest" description="Disordered" evidence="9">
    <location>
        <begin position="1046"/>
        <end position="1067"/>
    </location>
</feature>
<keyword evidence="7" id="KW-0508">mRNA splicing</keyword>
<dbReference type="PROSITE" id="PS00690">
    <property type="entry name" value="DEAH_ATP_HELICASE"/>
    <property type="match status" value="1"/>
</dbReference>
<sequence length="1067" mass="122066">MSDPLLRTWVSDNVMKLLGMSERTVVDYVIAAAKSAKSQTALRRALEAADLPPTSDTQQFVVDLYNRVERPAVVPKKLPRKTDERETVKLLQRNQQFGLLLEDDDDRGNAIEIDLSAERSGSKRDKKQRKLRKRDEAESARAWQHEEGEDDGPPSKRSRTKPPQDEESGDDDYTKDENARDQDLKERDEFAARLREKDKEKTKKLIEDRSSKDEAEARKRRSIADDKNARIEVMPDIRERSRQEYLKKREEQRLQLLQKRIEDEEFLFKGEKLSKRERREHELNKQVLEVTRERLRLSDKVEGYQMPDDYITEKGKLDKKKQESVLYARYEEGEDINSFVTEQEQWEQNQIIKSLASTGARPKTGKEEHDFEYVFDEEQRIDFILEAAAEKEEILKMTESEPNMTDAERKALSMKQVRESLPVFGYREELLAAVEQFQVLIIVGETGSGKTTQIPQYLHEAGYTKNGQKIGCTQPRRVAAMSVAARVADEMGTKLSHEVGYSIRFEDCTSDKTILKYMTDGMLLREFLTEPDLASYSCLIIDEAHERTLHTDILFGLVKDISRFRPDLKLLISSATMDAEKFSAYFDDAPIFNIPGRRFPVETYHTAAPEANYLAAAITTIMTIHITQPPGDVLLFLTGQEEIEQAEEGLKAICRQLGSKIGEVIIVPCYANLPSDLQAKIFEPTPPGARKVVLATNIAETSITIDGVVYVIDPGFEKQNNYNPRTGMESLVVVPCSRASANQRKGRAGRVGPGKCFRLYTAWAYQNELEENTIPEIQRTNMGNTVLLLKSLGINDLMNFDFLDAPPAETLIRALEQLYALGALNDRGELTKLGRRMAEFPLDPMLSKTVIAAEKYGCTDEIVSIIAMLSVGNSIFYRPKNEHVHADQARKNFFRPGGDHLTLLAVWNTWVETNYAITWCYENYIQHRSMKRARDLRDQLIGLMERTEVPLLTNPDAGNTVPIRKALTAGFFYNTARLQKSGDSYRTIKHNQTVTIHPSSSLFQENPKWVLYFELVMTSKEYMRQVIEIQSEWLLEVASHYYKSKDLEDDSSRKMPKKHGKAPESGR</sequence>
<dbReference type="SUPFAM" id="SSF52540">
    <property type="entry name" value="P-loop containing nucleoside triphosphate hydrolases"/>
    <property type="match status" value="1"/>
</dbReference>
<dbReference type="SMART" id="SM00487">
    <property type="entry name" value="DEXDc"/>
    <property type="match status" value="1"/>
</dbReference>
<keyword evidence="6" id="KW-0067">ATP-binding</keyword>